<dbReference type="Gene3D" id="1.25.40.10">
    <property type="entry name" value="Tetratricopeptide repeat domain"/>
    <property type="match status" value="1"/>
</dbReference>
<evidence type="ECO:0000256" key="1">
    <source>
        <dbReference type="SAM" id="MobiDB-lite"/>
    </source>
</evidence>
<proteinExistence type="predicted"/>
<reference evidence="2 3" key="1">
    <citation type="submission" date="2021-06" db="EMBL/GenBank/DDBJ databases">
        <title>Actinomycetes sequencing.</title>
        <authorList>
            <person name="Shan Q."/>
        </authorList>
    </citation>
    <scope>NUCLEOTIDE SEQUENCE [LARGE SCALE GENOMIC DNA]</scope>
    <source>
        <strain evidence="2 3">NEAU-G5</strain>
    </source>
</reference>
<evidence type="ECO:0000313" key="3">
    <source>
        <dbReference type="Proteomes" id="UP000733379"/>
    </source>
</evidence>
<evidence type="ECO:0008006" key="4">
    <source>
        <dbReference type="Google" id="ProtNLM"/>
    </source>
</evidence>
<name>A0ABS6B3Y0_9NOCA</name>
<keyword evidence="3" id="KW-1185">Reference proteome</keyword>
<feature type="region of interest" description="Disordered" evidence="1">
    <location>
        <begin position="564"/>
        <end position="598"/>
    </location>
</feature>
<dbReference type="EMBL" id="JAHKNI010000008">
    <property type="protein sequence ID" value="MBU3064823.1"/>
    <property type="molecule type" value="Genomic_DNA"/>
</dbReference>
<dbReference type="RefSeq" id="WP_215920271.1">
    <property type="nucleotide sequence ID" value="NZ_JAHKNI010000008.1"/>
</dbReference>
<gene>
    <name evidence="2" type="ORF">KO481_25255</name>
</gene>
<sequence>MTSGERIDGAEPGAPESSAEAVAKSSVWQGLLRTASVFSTSMLLEIISKLLEKQVGESRALTSVSSWLSRIAVLVVLAAAGYVLVRQAIRTWEHVWAQRELRLTADLISPGAPVRSWPSAIGAEPEPPVRQVNRDPQLPAGCDDRVLKVLSALPFDRYETAALYDLVSAVLTARQRLPKDAPADRNGSAATEIEGLIGAGILARDTRDRLRVVCVLPADMVDGIADGPEWGAALQTLVGHHADRATRWAAALDTGRLGAGARRWFEQEDAHLIALIRDCREIGRSRLSAAVPELIRLADALDRWYARNGWSAAKDGLALSIAEITTPAGEPVEHELARVRLGARDVESAVSWLHRYKSSLVARRDQGEAMRRLREDWTDEATRVRALEGAAALLERAWGRVPARDVAGAVCILVDLAIVRLHLGSLDAARNCLGVAQSLAADDRDPAGLAHVYETMGVLRWQRGEARRALHDWQRALTRYRDLDHALGIARCLQHLGSAMALVPEYGGLLLNGSPGRGEVLRQAGGWLAHAGEVRPRGEHGVPDAPLTVAAQVRVRDRLLSEPGLFDPELGSPGPLLLTDVDRWPLPAPEDAPAPADR</sequence>
<comment type="caution">
    <text evidence="2">The sequence shown here is derived from an EMBL/GenBank/DDBJ whole genome shotgun (WGS) entry which is preliminary data.</text>
</comment>
<dbReference type="SUPFAM" id="SSF48452">
    <property type="entry name" value="TPR-like"/>
    <property type="match status" value="1"/>
</dbReference>
<evidence type="ECO:0000313" key="2">
    <source>
        <dbReference type="EMBL" id="MBU3064823.1"/>
    </source>
</evidence>
<dbReference type="InterPro" id="IPR011990">
    <property type="entry name" value="TPR-like_helical_dom_sf"/>
</dbReference>
<organism evidence="2 3">
    <name type="scientific">Nocardia albiluteola</name>
    <dbReference type="NCBI Taxonomy" id="2842303"/>
    <lineage>
        <taxon>Bacteria</taxon>
        <taxon>Bacillati</taxon>
        <taxon>Actinomycetota</taxon>
        <taxon>Actinomycetes</taxon>
        <taxon>Mycobacteriales</taxon>
        <taxon>Nocardiaceae</taxon>
        <taxon>Nocardia</taxon>
    </lineage>
</organism>
<accession>A0ABS6B3Y0</accession>
<protein>
    <recommendedName>
        <fullName evidence="4">Tetratricopeptide repeat protein</fullName>
    </recommendedName>
</protein>
<dbReference type="Proteomes" id="UP000733379">
    <property type="component" value="Unassembled WGS sequence"/>
</dbReference>